<keyword evidence="2" id="KW-0732">Signal</keyword>
<organism evidence="3 4">
    <name type="scientific">Drosophila willistoni</name>
    <name type="common">Fruit fly</name>
    <dbReference type="NCBI Taxonomy" id="7260"/>
    <lineage>
        <taxon>Eukaryota</taxon>
        <taxon>Metazoa</taxon>
        <taxon>Ecdysozoa</taxon>
        <taxon>Arthropoda</taxon>
        <taxon>Hexapoda</taxon>
        <taxon>Insecta</taxon>
        <taxon>Pterygota</taxon>
        <taxon>Neoptera</taxon>
        <taxon>Endopterygota</taxon>
        <taxon>Diptera</taxon>
        <taxon>Brachycera</taxon>
        <taxon>Muscomorpha</taxon>
        <taxon>Ephydroidea</taxon>
        <taxon>Drosophilidae</taxon>
        <taxon>Drosophila</taxon>
        <taxon>Sophophora</taxon>
    </lineage>
</organism>
<name>A0A0Q9WQS2_DROWI</name>
<keyword evidence="4" id="KW-1185">Reference proteome</keyword>
<feature type="signal peptide" evidence="2">
    <location>
        <begin position="1"/>
        <end position="18"/>
    </location>
</feature>
<dbReference type="InParanoid" id="A0A0Q9WQS2"/>
<evidence type="ECO:0000313" key="3">
    <source>
        <dbReference type="EMBL" id="KRF98313.1"/>
    </source>
</evidence>
<dbReference type="AlphaFoldDB" id="A0A0Q9WQS2"/>
<feature type="region of interest" description="Disordered" evidence="1">
    <location>
        <begin position="121"/>
        <end position="140"/>
    </location>
</feature>
<dbReference type="eggNOG" id="KOG3690">
    <property type="taxonomic scope" value="Eukaryota"/>
</dbReference>
<accession>A0A0Q9WQS2</accession>
<feature type="chain" id="PRO_5006387016" evidence="2">
    <location>
        <begin position="19"/>
        <end position="246"/>
    </location>
</feature>
<proteinExistence type="predicted"/>
<evidence type="ECO:0000256" key="1">
    <source>
        <dbReference type="SAM" id="MobiDB-lite"/>
    </source>
</evidence>
<feature type="region of interest" description="Disordered" evidence="1">
    <location>
        <begin position="43"/>
        <end position="78"/>
    </location>
</feature>
<evidence type="ECO:0000256" key="2">
    <source>
        <dbReference type="SAM" id="SignalP"/>
    </source>
</evidence>
<evidence type="ECO:0000313" key="4">
    <source>
        <dbReference type="Proteomes" id="UP000007798"/>
    </source>
</evidence>
<gene>
    <name evidence="3" type="primary">Dwil\GK27248</name>
    <name evidence="3" type="ORF">Dwil_GK27248</name>
</gene>
<feature type="compositionally biased region" description="Gly residues" evidence="1">
    <location>
        <begin position="64"/>
        <end position="73"/>
    </location>
</feature>
<feature type="compositionally biased region" description="Polar residues" evidence="1">
    <location>
        <begin position="121"/>
        <end position="130"/>
    </location>
</feature>
<reference evidence="3 4" key="1">
    <citation type="journal article" date="2007" name="Nature">
        <title>Evolution of genes and genomes on the Drosophila phylogeny.</title>
        <authorList>
            <consortium name="Drosophila 12 Genomes Consortium"/>
            <person name="Clark A.G."/>
            <person name="Eisen M.B."/>
            <person name="Smith D.R."/>
            <person name="Bergman C.M."/>
            <person name="Oliver B."/>
            <person name="Markow T.A."/>
            <person name="Kaufman T.C."/>
            <person name="Kellis M."/>
            <person name="Gelbart W."/>
            <person name="Iyer V.N."/>
            <person name="Pollard D.A."/>
            <person name="Sackton T.B."/>
            <person name="Larracuente A.M."/>
            <person name="Singh N.D."/>
            <person name="Abad J.P."/>
            <person name="Abt D.N."/>
            <person name="Adryan B."/>
            <person name="Aguade M."/>
            <person name="Akashi H."/>
            <person name="Anderson W.W."/>
            <person name="Aquadro C.F."/>
            <person name="Ardell D.H."/>
            <person name="Arguello R."/>
            <person name="Artieri C.G."/>
            <person name="Barbash D.A."/>
            <person name="Barker D."/>
            <person name="Barsanti P."/>
            <person name="Batterham P."/>
            <person name="Batzoglou S."/>
            <person name="Begun D."/>
            <person name="Bhutkar A."/>
            <person name="Blanco E."/>
            <person name="Bosak S.A."/>
            <person name="Bradley R.K."/>
            <person name="Brand A.D."/>
            <person name="Brent M.R."/>
            <person name="Brooks A.N."/>
            <person name="Brown R.H."/>
            <person name="Butlin R.K."/>
            <person name="Caggese C."/>
            <person name="Calvi B.R."/>
            <person name="Bernardo de Carvalho A."/>
            <person name="Caspi A."/>
            <person name="Castrezana S."/>
            <person name="Celniker S.E."/>
            <person name="Chang J.L."/>
            <person name="Chapple C."/>
            <person name="Chatterji S."/>
            <person name="Chinwalla A."/>
            <person name="Civetta A."/>
            <person name="Clifton S.W."/>
            <person name="Comeron J.M."/>
            <person name="Costello J.C."/>
            <person name="Coyne J.A."/>
            <person name="Daub J."/>
            <person name="David R.G."/>
            <person name="Delcher A.L."/>
            <person name="Delehaunty K."/>
            <person name="Do C.B."/>
            <person name="Ebling H."/>
            <person name="Edwards K."/>
            <person name="Eickbush T."/>
            <person name="Evans J.D."/>
            <person name="Filipski A."/>
            <person name="Findeiss S."/>
            <person name="Freyhult E."/>
            <person name="Fulton L."/>
            <person name="Fulton R."/>
            <person name="Garcia A.C."/>
            <person name="Gardiner A."/>
            <person name="Garfield D.A."/>
            <person name="Garvin B.E."/>
            <person name="Gibson G."/>
            <person name="Gilbert D."/>
            <person name="Gnerre S."/>
            <person name="Godfrey J."/>
            <person name="Good R."/>
            <person name="Gotea V."/>
            <person name="Gravely B."/>
            <person name="Greenberg A.J."/>
            <person name="Griffiths-Jones S."/>
            <person name="Gross S."/>
            <person name="Guigo R."/>
            <person name="Gustafson E.A."/>
            <person name="Haerty W."/>
            <person name="Hahn M.W."/>
            <person name="Halligan D.L."/>
            <person name="Halpern A.L."/>
            <person name="Halter G.M."/>
            <person name="Han M.V."/>
            <person name="Heger A."/>
            <person name="Hillier L."/>
            <person name="Hinrichs A.S."/>
            <person name="Holmes I."/>
            <person name="Hoskins R.A."/>
            <person name="Hubisz M.J."/>
            <person name="Hultmark D."/>
            <person name="Huntley M.A."/>
            <person name="Jaffe D.B."/>
            <person name="Jagadeeshan S."/>
            <person name="Jeck W.R."/>
            <person name="Johnson J."/>
            <person name="Jones C.D."/>
            <person name="Jordan W.C."/>
            <person name="Karpen G.H."/>
            <person name="Kataoka E."/>
            <person name="Keightley P.D."/>
            <person name="Kheradpour P."/>
            <person name="Kirkness E.F."/>
            <person name="Koerich L.B."/>
            <person name="Kristiansen K."/>
            <person name="Kudrna D."/>
            <person name="Kulathinal R.J."/>
            <person name="Kumar S."/>
            <person name="Kwok R."/>
            <person name="Lander E."/>
            <person name="Langley C.H."/>
            <person name="Lapoint R."/>
            <person name="Lazzaro B.P."/>
            <person name="Lee S.J."/>
            <person name="Levesque L."/>
            <person name="Li R."/>
            <person name="Lin C.F."/>
            <person name="Lin M.F."/>
            <person name="Lindblad-Toh K."/>
            <person name="Llopart A."/>
            <person name="Long M."/>
            <person name="Low L."/>
            <person name="Lozovsky E."/>
            <person name="Lu J."/>
            <person name="Luo M."/>
            <person name="Machado C.A."/>
            <person name="Makalowski W."/>
            <person name="Marzo M."/>
            <person name="Matsuda M."/>
            <person name="Matzkin L."/>
            <person name="McAllister B."/>
            <person name="McBride C.S."/>
            <person name="McKernan B."/>
            <person name="McKernan K."/>
            <person name="Mendez-Lago M."/>
            <person name="Minx P."/>
            <person name="Mollenhauer M.U."/>
            <person name="Montooth K."/>
            <person name="Mount S.M."/>
            <person name="Mu X."/>
            <person name="Myers E."/>
            <person name="Negre B."/>
            <person name="Newfeld S."/>
            <person name="Nielsen R."/>
            <person name="Noor M.A."/>
            <person name="O'Grady P."/>
            <person name="Pachter L."/>
            <person name="Papaceit M."/>
            <person name="Parisi M.J."/>
            <person name="Parisi M."/>
            <person name="Parts L."/>
            <person name="Pedersen J.S."/>
            <person name="Pesole G."/>
            <person name="Phillippy A.M."/>
            <person name="Ponting C.P."/>
            <person name="Pop M."/>
            <person name="Porcelli D."/>
            <person name="Powell J.R."/>
            <person name="Prohaska S."/>
            <person name="Pruitt K."/>
            <person name="Puig M."/>
            <person name="Quesneville H."/>
            <person name="Ram K.R."/>
            <person name="Rand D."/>
            <person name="Rasmussen M.D."/>
            <person name="Reed L.K."/>
            <person name="Reenan R."/>
            <person name="Reily A."/>
            <person name="Remington K.A."/>
            <person name="Rieger T.T."/>
            <person name="Ritchie M.G."/>
            <person name="Robin C."/>
            <person name="Rogers Y.H."/>
            <person name="Rohde C."/>
            <person name="Rozas J."/>
            <person name="Rubenfield M.J."/>
            <person name="Ruiz A."/>
            <person name="Russo S."/>
            <person name="Salzberg S.L."/>
            <person name="Sanchez-Gracia A."/>
            <person name="Saranga D.J."/>
            <person name="Sato H."/>
            <person name="Schaeffer S.W."/>
            <person name="Schatz M.C."/>
            <person name="Schlenke T."/>
            <person name="Schwartz R."/>
            <person name="Segarra C."/>
            <person name="Singh R.S."/>
            <person name="Sirot L."/>
            <person name="Sirota M."/>
            <person name="Sisneros N.B."/>
            <person name="Smith C.D."/>
            <person name="Smith T.F."/>
            <person name="Spieth J."/>
            <person name="Stage D.E."/>
            <person name="Stark A."/>
            <person name="Stephan W."/>
            <person name="Strausberg R.L."/>
            <person name="Strempel S."/>
            <person name="Sturgill D."/>
            <person name="Sutton G."/>
            <person name="Sutton G.G."/>
            <person name="Tao W."/>
            <person name="Teichmann S."/>
            <person name="Tobari Y.N."/>
            <person name="Tomimura Y."/>
            <person name="Tsolas J.M."/>
            <person name="Valente V.L."/>
            <person name="Venter E."/>
            <person name="Venter J.C."/>
            <person name="Vicario S."/>
            <person name="Vieira F.G."/>
            <person name="Vilella A.J."/>
            <person name="Villasante A."/>
            <person name="Walenz B."/>
            <person name="Wang J."/>
            <person name="Wasserman M."/>
            <person name="Watts T."/>
            <person name="Wilson D."/>
            <person name="Wilson R.K."/>
            <person name="Wing R.A."/>
            <person name="Wolfner M.F."/>
            <person name="Wong A."/>
            <person name="Wong G.K."/>
            <person name="Wu C.I."/>
            <person name="Wu G."/>
            <person name="Yamamoto D."/>
            <person name="Yang H.P."/>
            <person name="Yang S.P."/>
            <person name="Yorke J.A."/>
            <person name="Yoshida K."/>
            <person name="Zdobnov E."/>
            <person name="Zhang P."/>
            <person name="Zhang Y."/>
            <person name="Zimin A.V."/>
            <person name="Baldwin J."/>
            <person name="Abdouelleil A."/>
            <person name="Abdulkadir J."/>
            <person name="Abebe A."/>
            <person name="Abera B."/>
            <person name="Abreu J."/>
            <person name="Acer S.C."/>
            <person name="Aftuck L."/>
            <person name="Alexander A."/>
            <person name="An P."/>
            <person name="Anderson E."/>
            <person name="Anderson S."/>
            <person name="Arachi H."/>
            <person name="Azer M."/>
            <person name="Bachantsang P."/>
            <person name="Barry A."/>
            <person name="Bayul T."/>
            <person name="Berlin A."/>
            <person name="Bessette D."/>
            <person name="Bloom T."/>
            <person name="Blye J."/>
            <person name="Boguslavskiy L."/>
            <person name="Bonnet C."/>
            <person name="Boukhgalter B."/>
            <person name="Bourzgui I."/>
            <person name="Brown A."/>
            <person name="Cahill P."/>
            <person name="Channer S."/>
            <person name="Cheshatsang Y."/>
            <person name="Chuda L."/>
            <person name="Citroen M."/>
            <person name="Collymore A."/>
            <person name="Cooke P."/>
            <person name="Costello M."/>
            <person name="D'Aco K."/>
            <person name="Daza R."/>
            <person name="De Haan G."/>
            <person name="DeGray S."/>
            <person name="DeMaso C."/>
            <person name="Dhargay N."/>
            <person name="Dooley K."/>
            <person name="Dooley E."/>
            <person name="Doricent M."/>
            <person name="Dorje P."/>
            <person name="Dorjee K."/>
            <person name="Dupes A."/>
            <person name="Elong R."/>
            <person name="Falk J."/>
            <person name="Farina A."/>
            <person name="Faro S."/>
            <person name="Ferguson D."/>
            <person name="Fisher S."/>
            <person name="Foley C.D."/>
            <person name="Franke A."/>
            <person name="Friedrich D."/>
            <person name="Gadbois L."/>
            <person name="Gearin G."/>
            <person name="Gearin C.R."/>
            <person name="Giannoukos G."/>
            <person name="Goode T."/>
            <person name="Graham J."/>
            <person name="Grandbois E."/>
            <person name="Grewal S."/>
            <person name="Gyaltsen K."/>
            <person name="Hafez N."/>
            <person name="Hagos B."/>
            <person name="Hall J."/>
            <person name="Henson C."/>
            <person name="Hollinger A."/>
            <person name="Honan T."/>
            <person name="Huard M.D."/>
            <person name="Hughes L."/>
            <person name="Hurhula B."/>
            <person name="Husby M.E."/>
            <person name="Kamat A."/>
            <person name="Kanga B."/>
            <person name="Kashin S."/>
            <person name="Khazanovich D."/>
            <person name="Kisner P."/>
            <person name="Lance K."/>
            <person name="Lara M."/>
            <person name="Lee W."/>
            <person name="Lennon N."/>
            <person name="Letendre F."/>
            <person name="LeVine R."/>
            <person name="Lipovsky A."/>
            <person name="Liu X."/>
            <person name="Liu J."/>
            <person name="Liu S."/>
            <person name="Lokyitsang T."/>
            <person name="Lokyitsang Y."/>
            <person name="Lubonja R."/>
            <person name="Lui A."/>
            <person name="MacDonald P."/>
            <person name="Magnisalis V."/>
            <person name="Maru K."/>
            <person name="Matthews C."/>
            <person name="McCusker W."/>
            <person name="McDonough S."/>
            <person name="Mehta T."/>
            <person name="Meldrim J."/>
            <person name="Meneus L."/>
            <person name="Mihai O."/>
            <person name="Mihalev A."/>
            <person name="Mihova T."/>
            <person name="Mittelman R."/>
            <person name="Mlenga V."/>
            <person name="Montmayeur A."/>
            <person name="Mulrain L."/>
            <person name="Navidi A."/>
            <person name="Naylor J."/>
            <person name="Negash T."/>
            <person name="Nguyen T."/>
            <person name="Nguyen N."/>
            <person name="Nicol R."/>
            <person name="Norbu C."/>
            <person name="Norbu N."/>
            <person name="Novod N."/>
            <person name="O'Neill B."/>
            <person name="Osman S."/>
            <person name="Markiewicz E."/>
            <person name="Oyono O.L."/>
            <person name="Patti C."/>
            <person name="Phunkhang P."/>
            <person name="Pierre F."/>
            <person name="Priest M."/>
            <person name="Raghuraman S."/>
            <person name="Rege F."/>
            <person name="Reyes R."/>
            <person name="Rise C."/>
            <person name="Rogov P."/>
            <person name="Ross K."/>
            <person name="Ryan E."/>
            <person name="Settipalli S."/>
            <person name="Shea T."/>
            <person name="Sherpa N."/>
            <person name="Shi L."/>
            <person name="Shih D."/>
            <person name="Sparrow T."/>
            <person name="Spaulding J."/>
            <person name="Stalker J."/>
            <person name="Stange-Thomann N."/>
            <person name="Stavropoulos S."/>
            <person name="Stone C."/>
            <person name="Strader C."/>
            <person name="Tesfaye S."/>
            <person name="Thomson T."/>
            <person name="Thoulutsang Y."/>
            <person name="Thoulutsang D."/>
            <person name="Topham K."/>
            <person name="Topping I."/>
            <person name="Tsamla T."/>
            <person name="Vassiliev H."/>
            <person name="Vo A."/>
            <person name="Wangchuk T."/>
            <person name="Wangdi T."/>
            <person name="Weiand M."/>
            <person name="Wilkinson J."/>
            <person name="Wilson A."/>
            <person name="Yadav S."/>
            <person name="Young G."/>
            <person name="Yu Q."/>
            <person name="Zembek L."/>
            <person name="Zhong D."/>
            <person name="Zimmer A."/>
            <person name="Zwirko Z."/>
            <person name="Jaffe D.B."/>
            <person name="Alvarez P."/>
            <person name="Brockman W."/>
            <person name="Butler J."/>
            <person name="Chin C."/>
            <person name="Gnerre S."/>
            <person name="Grabherr M."/>
            <person name="Kleber M."/>
            <person name="Mauceli E."/>
            <person name="MacCallum I."/>
        </authorList>
    </citation>
    <scope>NUCLEOTIDE SEQUENCE [LARGE SCALE GENOMIC DNA]</scope>
    <source>
        <strain evidence="4">Tucson 14030-0811.24</strain>
    </source>
</reference>
<protein>
    <submittedName>
        <fullName evidence="3">Uncharacterized protein</fullName>
    </submittedName>
</protein>
<dbReference type="OrthoDB" id="8093061at2759"/>
<dbReference type="EMBL" id="CH963857">
    <property type="protein sequence ID" value="KRF98313.1"/>
    <property type="molecule type" value="Genomic_DNA"/>
</dbReference>
<dbReference type="Proteomes" id="UP000007798">
    <property type="component" value="Unassembled WGS sequence"/>
</dbReference>
<sequence>MLPKIWLICAIYLSFCYGQPQLNLPTPQPEVFYNGYTPNVATTPAQVRADRDRDQRYGPPYADEGGGGAGGNSDDGLDDFRYGQTYDERMRLGYAYPTPQQNFSDSPFSGDRDRQLQGQVQGENRYSNHNYGPLAGTYNDDERFNQYNNNNNNNNYNNNPNVEFVGGNNRFTNPYRPNQDRFNLNQGFLDRQRYQQDRRYQQELEKLRTFLVEADQTGSQECTANVAAQWNFETNVNDFTQSEAVS</sequence>